<dbReference type="InterPro" id="IPR003646">
    <property type="entry name" value="SH3-like_bac-type"/>
</dbReference>
<dbReference type="AlphaFoldDB" id="A0A7X5F4F7"/>
<feature type="domain" description="SH3b" evidence="3">
    <location>
        <begin position="161"/>
        <end position="218"/>
    </location>
</feature>
<feature type="compositionally biased region" description="Pro residues" evidence="1">
    <location>
        <begin position="226"/>
        <end position="241"/>
    </location>
</feature>
<keyword evidence="2" id="KW-0732">Signal</keyword>
<feature type="domain" description="SH3b" evidence="3">
    <location>
        <begin position="279"/>
        <end position="336"/>
    </location>
</feature>
<evidence type="ECO:0000313" key="5">
    <source>
        <dbReference type="Proteomes" id="UP000586722"/>
    </source>
</evidence>
<feature type="signal peptide" evidence="2">
    <location>
        <begin position="1"/>
        <end position="24"/>
    </location>
</feature>
<organism evidence="4 5">
    <name type="scientific">Pannonibacter tanglangensis</name>
    <dbReference type="NCBI Taxonomy" id="2750084"/>
    <lineage>
        <taxon>Bacteria</taxon>
        <taxon>Pseudomonadati</taxon>
        <taxon>Pseudomonadota</taxon>
        <taxon>Alphaproteobacteria</taxon>
        <taxon>Hyphomicrobiales</taxon>
        <taxon>Stappiaceae</taxon>
        <taxon>Pannonibacter</taxon>
    </lineage>
</organism>
<name>A0A7X5F4F7_9HYPH</name>
<dbReference type="InterPro" id="IPR052354">
    <property type="entry name" value="Cell_Wall_Dynamics_Protein"/>
</dbReference>
<sequence length="454" mass="47567">MTRAALLLLGFACLLAAPHPAALAQETRSARVEFARGQSSAEIAGRLRGRESIDYVLGASAGQRLSVDLSADNPATYFNVLPPRGDTAIFIGPTDGTSFSAVLRESGDYRIQVFLMRNAARRDEATRFSLSVAVRGDGAQRPAPEIGGRGTWVVTGLQAGDRLNLRAGPGQRFAVLDELPNGTLLRNLGCEAGGQTEWCKVALGNEEGISGWVNRRFIAEARTSPGQPPQPAPLPGPGPIPGPVPGLIPGPMPDLGPDFADGLAGGPDHWLVTGLAGGDTLNMRSAPGTGNPVVGQLANGMVVRNLGCRMAGASRWCQVATGLNDRIIGWVSGRFLVEAGSPAGPGAPVPVRPEQVRPERPRPGQEITGLLPCSPGPGRPMRTCPFRALRGDPGTVSIRITLPTGRERTVEFRGGRVVATDPGLSFSAERTGDLTLLRIGGERYEIADALPFGG</sequence>
<dbReference type="EMBL" id="JAABLQ010000002">
    <property type="protein sequence ID" value="NBN79583.1"/>
    <property type="molecule type" value="Genomic_DNA"/>
</dbReference>
<dbReference type="Pfam" id="PF08239">
    <property type="entry name" value="SH3_3"/>
    <property type="match status" value="2"/>
</dbReference>
<evidence type="ECO:0000256" key="1">
    <source>
        <dbReference type="SAM" id="MobiDB-lite"/>
    </source>
</evidence>
<evidence type="ECO:0000313" key="4">
    <source>
        <dbReference type="EMBL" id="NBN79583.1"/>
    </source>
</evidence>
<evidence type="ECO:0000256" key="2">
    <source>
        <dbReference type="SAM" id="SignalP"/>
    </source>
</evidence>
<gene>
    <name evidence="4" type="ORF">GWI72_15005</name>
</gene>
<comment type="caution">
    <text evidence="4">The sequence shown here is derived from an EMBL/GenBank/DDBJ whole genome shotgun (WGS) entry which is preliminary data.</text>
</comment>
<accession>A0A7X5F4F7</accession>
<dbReference type="RefSeq" id="WP_161709220.1">
    <property type="nucleotide sequence ID" value="NZ_JAABLQ010000002.1"/>
</dbReference>
<feature type="compositionally biased region" description="Basic and acidic residues" evidence="1">
    <location>
        <begin position="354"/>
        <end position="363"/>
    </location>
</feature>
<dbReference type="Proteomes" id="UP000586722">
    <property type="component" value="Unassembled WGS sequence"/>
</dbReference>
<feature type="region of interest" description="Disordered" evidence="1">
    <location>
        <begin position="344"/>
        <end position="364"/>
    </location>
</feature>
<proteinExistence type="predicted"/>
<feature type="region of interest" description="Disordered" evidence="1">
    <location>
        <begin position="222"/>
        <end position="241"/>
    </location>
</feature>
<dbReference type="PANTHER" id="PTHR34408">
    <property type="entry name" value="FAMILY PROTEIN, PUTATIVE-RELATED"/>
    <property type="match status" value="1"/>
</dbReference>
<evidence type="ECO:0000259" key="3">
    <source>
        <dbReference type="Pfam" id="PF08239"/>
    </source>
</evidence>
<dbReference type="PANTHER" id="PTHR34408:SF1">
    <property type="entry name" value="GLYCOSYL HYDROLASE FAMILY 19 DOMAIN-CONTAINING PROTEIN HI_1415"/>
    <property type="match status" value="1"/>
</dbReference>
<keyword evidence="5" id="KW-1185">Reference proteome</keyword>
<feature type="chain" id="PRO_5031339917" evidence="2">
    <location>
        <begin position="25"/>
        <end position="454"/>
    </location>
</feature>
<dbReference type="Gene3D" id="2.60.120.380">
    <property type="match status" value="1"/>
</dbReference>
<protein>
    <submittedName>
        <fullName evidence="4">SH3 domain-containing protein</fullName>
    </submittedName>
</protein>
<reference evidence="5" key="1">
    <citation type="submission" date="2020-01" db="EMBL/GenBank/DDBJ databases">
        <authorList>
            <person name="Fang Y."/>
            <person name="Sun R."/>
            <person name="Nie L."/>
            <person name="He J."/>
            <person name="Hao L."/>
            <person name="Wang L."/>
            <person name="Su S."/>
            <person name="Lv E."/>
            <person name="Zhang Z."/>
            <person name="Xie R."/>
            <person name="Liu H."/>
        </authorList>
    </citation>
    <scope>NUCLEOTIDE SEQUENCE [LARGE SCALE GENOMIC DNA]</scope>
    <source>
        <strain evidence="5">XCT-53</strain>
    </source>
</reference>
<dbReference type="Gene3D" id="2.30.30.40">
    <property type="entry name" value="SH3 Domains"/>
    <property type="match status" value="2"/>
</dbReference>